<evidence type="ECO:0000256" key="1">
    <source>
        <dbReference type="ARBA" id="ARBA00004141"/>
    </source>
</evidence>
<dbReference type="STRING" id="74557.A0A1V9ZD25"/>
<feature type="transmembrane region" description="Helical" evidence="6">
    <location>
        <begin position="88"/>
        <end position="108"/>
    </location>
</feature>
<feature type="transmembrane region" description="Helical" evidence="6">
    <location>
        <begin position="210"/>
        <end position="229"/>
    </location>
</feature>
<organism evidence="7 8">
    <name type="scientific">Thraustotheca clavata</name>
    <dbReference type="NCBI Taxonomy" id="74557"/>
    <lineage>
        <taxon>Eukaryota</taxon>
        <taxon>Sar</taxon>
        <taxon>Stramenopiles</taxon>
        <taxon>Oomycota</taxon>
        <taxon>Saprolegniomycetes</taxon>
        <taxon>Saprolegniales</taxon>
        <taxon>Achlyaceae</taxon>
        <taxon>Thraustotheca</taxon>
    </lineage>
</organism>
<accession>A0A1V9ZD25</accession>
<dbReference type="Proteomes" id="UP000243217">
    <property type="component" value="Unassembled WGS sequence"/>
</dbReference>
<evidence type="ECO:0000256" key="5">
    <source>
        <dbReference type="ARBA" id="ARBA00023136"/>
    </source>
</evidence>
<gene>
    <name evidence="7" type="ORF">THRCLA_07480</name>
</gene>
<keyword evidence="5 6" id="KW-0472">Membrane</keyword>
<evidence type="ECO:0000256" key="6">
    <source>
        <dbReference type="SAM" id="Phobius"/>
    </source>
</evidence>
<evidence type="ECO:0000256" key="3">
    <source>
        <dbReference type="ARBA" id="ARBA00022692"/>
    </source>
</evidence>
<evidence type="ECO:0000256" key="2">
    <source>
        <dbReference type="ARBA" id="ARBA00006824"/>
    </source>
</evidence>
<evidence type="ECO:0000313" key="7">
    <source>
        <dbReference type="EMBL" id="OQR95894.1"/>
    </source>
</evidence>
<comment type="subcellular location">
    <subcellularLocation>
        <location evidence="1">Membrane</location>
        <topology evidence="1">Multi-pass membrane protein</topology>
    </subcellularLocation>
</comment>
<dbReference type="GO" id="GO:0016020">
    <property type="term" value="C:membrane"/>
    <property type="evidence" value="ECO:0007669"/>
    <property type="project" value="UniProtKB-SubCell"/>
</dbReference>
<dbReference type="InterPro" id="IPR007248">
    <property type="entry name" value="Mpv17_PMP22"/>
</dbReference>
<dbReference type="EMBL" id="JNBS01002011">
    <property type="protein sequence ID" value="OQR95894.1"/>
    <property type="molecule type" value="Genomic_DNA"/>
</dbReference>
<dbReference type="Pfam" id="PF04117">
    <property type="entry name" value="Mpv17_PMP22"/>
    <property type="match status" value="1"/>
</dbReference>
<keyword evidence="8" id="KW-1185">Reference proteome</keyword>
<comment type="caution">
    <text evidence="7">The sequence shown here is derived from an EMBL/GenBank/DDBJ whole genome shotgun (WGS) entry which is preliminary data.</text>
</comment>
<keyword evidence="4 6" id="KW-1133">Transmembrane helix</keyword>
<dbReference type="PANTHER" id="PTHR11266:SF17">
    <property type="entry name" value="PROTEIN MPV17"/>
    <property type="match status" value="1"/>
</dbReference>
<feature type="transmembrane region" description="Helical" evidence="6">
    <location>
        <begin position="176"/>
        <end position="198"/>
    </location>
</feature>
<feature type="transmembrane region" description="Helical" evidence="6">
    <location>
        <begin position="138"/>
        <end position="155"/>
    </location>
</feature>
<comment type="similarity">
    <text evidence="2">Belongs to the peroxisomal membrane protein PXMP2/4 family.</text>
</comment>
<protein>
    <submittedName>
        <fullName evidence="7">Uncharacterized protein</fullName>
    </submittedName>
</protein>
<feature type="transmembrane region" description="Helical" evidence="6">
    <location>
        <begin position="250"/>
        <end position="273"/>
    </location>
</feature>
<keyword evidence="3 6" id="KW-0812">Transmembrane</keyword>
<sequence>MYNRWLHKHPILTKSITTGCIFGVGDFIAQTFFREENTEFSLVRLAMTSTYGCVFQGPLLHFWFGRLESLWPASNVQSILKKMMMQQTAFATISIMAFNSFAGCIPAPNDDKPLNERFAVGVDKAIERMPSIWMAGNYFWIPMNVLIFGFTPLPLRPVVSSSGNIMFNRWLHKHPILTKSITTGCIFGVGDFIAQMFFRQENTEFSLVRLGMTSSYGCVLQGPFLHFWFGRLEALWPASNAKSIMKKMAMHHTVFAAITIMAFNSFAGCIPAPNDDKPLNERFAISVDKSIERMPSIWMTGNYFWVPLNILIFGLIPLPLRPVVSSGGNIVWSSYLSYRANDNKQDVVAQQI</sequence>
<feature type="transmembrane region" description="Helical" evidence="6">
    <location>
        <begin position="303"/>
        <end position="320"/>
    </location>
</feature>
<dbReference type="OrthoDB" id="430207at2759"/>
<dbReference type="GO" id="GO:0005737">
    <property type="term" value="C:cytoplasm"/>
    <property type="evidence" value="ECO:0007669"/>
    <property type="project" value="TreeGrafter"/>
</dbReference>
<proteinExistence type="inferred from homology"/>
<dbReference type="PANTHER" id="PTHR11266">
    <property type="entry name" value="PEROXISOMAL MEMBRANE PROTEIN 2, PXMP2 MPV17"/>
    <property type="match status" value="1"/>
</dbReference>
<evidence type="ECO:0000256" key="4">
    <source>
        <dbReference type="ARBA" id="ARBA00022989"/>
    </source>
</evidence>
<evidence type="ECO:0000313" key="8">
    <source>
        <dbReference type="Proteomes" id="UP000243217"/>
    </source>
</evidence>
<name>A0A1V9ZD25_9STRA</name>
<dbReference type="AlphaFoldDB" id="A0A1V9ZD25"/>
<reference evidence="7 8" key="1">
    <citation type="journal article" date="2014" name="Genome Biol. Evol.">
        <title>The secreted proteins of Achlya hypogyna and Thraustotheca clavata identify the ancestral oomycete secretome and reveal gene acquisitions by horizontal gene transfer.</title>
        <authorList>
            <person name="Misner I."/>
            <person name="Blouin N."/>
            <person name="Leonard G."/>
            <person name="Richards T.A."/>
            <person name="Lane C.E."/>
        </authorList>
    </citation>
    <scope>NUCLEOTIDE SEQUENCE [LARGE SCALE GENOMIC DNA]</scope>
    <source>
        <strain evidence="7 8">ATCC 34112</strain>
    </source>
</reference>